<reference evidence="2" key="1">
    <citation type="submission" date="2016-11" db="UniProtKB">
        <authorList>
            <consortium name="WormBaseParasite"/>
        </authorList>
    </citation>
    <scope>IDENTIFICATION</scope>
    <source>
        <strain evidence="2">KR3021</strain>
    </source>
</reference>
<accession>A0AC35TMH7</accession>
<name>A0AC35TMH7_9BILA</name>
<sequence length="640" mass="71606">MKCKAPLLDYLSVGRNPLHPSLEKIEEVCEKLDSFKKCVKDVDQMCLKSMPNLQIKLYEYLCQFPIKDSIKVQEDCFAVAKKENYIKDCLDNITITESNNVKSSILRNEIILANTTETKRSTMCHILKGYSKCYSQAAYLKVCQKAASVEHDILKYIAESVNVEDCGLSPFSAIVSKYEELENEKNCGTCDDKGACNCTTGFQPDADKKYCVDINECLGENQCEQTCINSKGSFTCDCYAGIFVLNEDGKSCDIVDKDVQSWLFFAHGQSIWKISEDGKDFELQKTGLEKAAMIDIDIKEKKLYYSDISLDVIERIKIDGAISEPIQNYEVDGVEGIAVDWVGRNLYSVRRNDIFVQTLEGKFRKALYKNVLKMPRALVCHPLKSKLFISDWSSHAFIASANMDGSEFKRIITDGIVWPNGLTVDVYTNKIYWGDAFLDSIQSADLDGQNRNFIIQNPAQVPHIFGMTVSNSYLYWTDWTTKGIVRANKKTGANLEILAQTALLPYSIKLYHPSAQPQIKNPCEGLKCSQLCLLKNNATEGVCGCSDGFTLAEDGITCQSSCTANEHLCEGSNPRCLSKRYLCDGVIHCQDQSDEGTTLCPPRICIAGQFQCHDNKKCLPAAQLCDKTAQCADSSDEQYC</sequence>
<protein>
    <submittedName>
        <fullName evidence="2">EGF-like domain-containing protein</fullName>
    </submittedName>
</protein>
<proteinExistence type="predicted"/>
<organism evidence="1 2">
    <name type="scientific">Rhabditophanes sp. KR3021</name>
    <dbReference type="NCBI Taxonomy" id="114890"/>
    <lineage>
        <taxon>Eukaryota</taxon>
        <taxon>Metazoa</taxon>
        <taxon>Ecdysozoa</taxon>
        <taxon>Nematoda</taxon>
        <taxon>Chromadorea</taxon>
        <taxon>Rhabditida</taxon>
        <taxon>Tylenchina</taxon>
        <taxon>Panagrolaimomorpha</taxon>
        <taxon>Strongyloidoidea</taxon>
        <taxon>Alloionematidae</taxon>
        <taxon>Rhabditophanes</taxon>
    </lineage>
</organism>
<dbReference type="Proteomes" id="UP000095286">
    <property type="component" value="Unplaced"/>
</dbReference>
<evidence type="ECO:0000313" key="1">
    <source>
        <dbReference type="Proteomes" id="UP000095286"/>
    </source>
</evidence>
<dbReference type="WBParaSite" id="RSKR_0000208900.1">
    <property type="protein sequence ID" value="RSKR_0000208900.1"/>
    <property type="gene ID" value="RSKR_0000208900"/>
</dbReference>
<evidence type="ECO:0000313" key="2">
    <source>
        <dbReference type="WBParaSite" id="RSKR_0000208900.1"/>
    </source>
</evidence>